<evidence type="ECO:0000313" key="4">
    <source>
        <dbReference type="Proteomes" id="UP000465301"/>
    </source>
</evidence>
<dbReference type="EMBL" id="BLLA01000001">
    <property type="protein sequence ID" value="GFG98858.1"/>
    <property type="molecule type" value="Genomic_DNA"/>
</dbReference>
<dbReference type="RefSeq" id="WP_244324371.1">
    <property type="nucleotide sequence ID" value="NZ_BLLA01000001.1"/>
</dbReference>
<name>A0A7I9ZDE3_9MYCO</name>
<protein>
    <recommendedName>
        <fullName evidence="5">DNA-binding protein</fullName>
    </recommendedName>
</protein>
<dbReference type="InterPro" id="IPR052513">
    <property type="entry name" value="Thioester_dehydratase-like"/>
</dbReference>
<dbReference type="PANTHER" id="PTHR34075">
    <property type="entry name" value="BLR3430 PROTEIN"/>
    <property type="match status" value="1"/>
</dbReference>
<dbReference type="InterPro" id="IPR022002">
    <property type="entry name" value="ChsH2_Znr"/>
</dbReference>
<dbReference type="SUPFAM" id="SSF50249">
    <property type="entry name" value="Nucleic acid-binding proteins"/>
    <property type="match status" value="1"/>
</dbReference>
<dbReference type="Pfam" id="PF01796">
    <property type="entry name" value="OB_ChsH2_C"/>
    <property type="match status" value="1"/>
</dbReference>
<sequence>MPRPPRVLPSIDGPDAFFWTSGADGRLRFLCCSACSYFIHPPAPYCPQCGGRRAAPVPVAGRGELYSYTVNHQPWDGTDESYIIGVAAMDEQPDLRLLTELVDVAAADVRIGMPVEVVFEEYPPVFLPLFRPAAS</sequence>
<dbReference type="AlphaFoldDB" id="A0A7I9ZDE3"/>
<dbReference type="PANTHER" id="PTHR34075:SF5">
    <property type="entry name" value="BLR3430 PROTEIN"/>
    <property type="match status" value="1"/>
</dbReference>
<evidence type="ECO:0000259" key="1">
    <source>
        <dbReference type="Pfam" id="PF01796"/>
    </source>
</evidence>
<evidence type="ECO:0000259" key="2">
    <source>
        <dbReference type="Pfam" id="PF12172"/>
    </source>
</evidence>
<feature type="domain" description="ChsH2 rubredoxin-like zinc ribbon" evidence="2">
    <location>
        <begin position="19"/>
        <end position="52"/>
    </location>
</feature>
<accession>A0A7I9ZDE3</accession>
<comment type="caution">
    <text evidence="3">The sequence shown here is derived from an EMBL/GenBank/DDBJ whole genome shotgun (WGS) entry which is preliminary data.</text>
</comment>
<dbReference type="Pfam" id="PF12172">
    <property type="entry name" value="zf-ChsH2"/>
    <property type="match status" value="1"/>
</dbReference>
<dbReference type="InterPro" id="IPR012340">
    <property type="entry name" value="NA-bd_OB-fold"/>
</dbReference>
<dbReference type="Proteomes" id="UP000465301">
    <property type="component" value="Unassembled WGS sequence"/>
</dbReference>
<organism evidence="3 4">
    <name type="scientific">Mycobacterium timonense</name>
    <dbReference type="NCBI Taxonomy" id="701043"/>
    <lineage>
        <taxon>Bacteria</taxon>
        <taxon>Bacillati</taxon>
        <taxon>Actinomycetota</taxon>
        <taxon>Actinomycetes</taxon>
        <taxon>Mycobacteriales</taxon>
        <taxon>Mycobacteriaceae</taxon>
        <taxon>Mycobacterium</taxon>
        <taxon>Mycobacterium avium complex (MAC)</taxon>
    </lineage>
</organism>
<evidence type="ECO:0008006" key="5">
    <source>
        <dbReference type="Google" id="ProtNLM"/>
    </source>
</evidence>
<dbReference type="InterPro" id="IPR002878">
    <property type="entry name" value="ChsH2_C"/>
</dbReference>
<gene>
    <name evidence="3" type="ORF">MTIM_47370</name>
</gene>
<evidence type="ECO:0000313" key="3">
    <source>
        <dbReference type="EMBL" id="GFG98858.1"/>
    </source>
</evidence>
<feature type="domain" description="ChsH2 C-terminal OB-fold" evidence="1">
    <location>
        <begin position="57"/>
        <end position="120"/>
    </location>
</feature>
<reference evidence="3 4" key="1">
    <citation type="journal article" date="2019" name="Emerg. Microbes Infect.">
        <title>Comprehensive subspecies identification of 175 nontuberculous mycobacteria species based on 7547 genomic profiles.</title>
        <authorList>
            <person name="Matsumoto Y."/>
            <person name="Kinjo T."/>
            <person name="Motooka D."/>
            <person name="Nabeya D."/>
            <person name="Jung N."/>
            <person name="Uechi K."/>
            <person name="Horii T."/>
            <person name="Iida T."/>
            <person name="Fujita J."/>
            <person name="Nakamura S."/>
        </authorList>
    </citation>
    <scope>NUCLEOTIDE SEQUENCE [LARGE SCALE GENOMIC DNA]</scope>
    <source>
        <strain evidence="3 4">JCM 30726</strain>
    </source>
</reference>
<keyword evidence="4" id="KW-1185">Reference proteome</keyword>
<proteinExistence type="predicted"/>